<keyword evidence="4" id="KW-0479">Metal-binding</keyword>
<dbReference type="Pfam" id="PF07690">
    <property type="entry name" value="MFS_1"/>
    <property type="match status" value="1"/>
</dbReference>
<dbReference type="GO" id="GO:0022857">
    <property type="term" value="F:transmembrane transporter activity"/>
    <property type="evidence" value="ECO:0007669"/>
    <property type="project" value="InterPro"/>
</dbReference>
<dbReference type="SMART" id="SM00066">
    <property type="entry name" value="GAL4"/>
    <property type="match status" value="1"/>
</dbReference>
<evidence type="ECO:0000256" key="2">
    <source>
        <dbReference type="ARBA" id="ARBA00022448"/>
    </source>
</evidence>
<dbReference type="Gene3D" id="4.10.240.10">
    <property type="entry name" value="Zn(2)-C6 fungal-type DNA-binding domain"/>
    <property type="match status" value="1"/>
</dbReference>
<evidence type="ECO:0000256" key="5">
    <source>
        <dbReference type="ARBA" id="ARBA00022989"/>
    </source>
</evidence>
<evidence type="ECO:0000259" key="10">
    <source>
        <dbReference type="PROSITE" id="PS50048"/>
    </source>
</evidence>
<evidence type="ECO:0000256" key="1">
    <source>
        <dbReference type="ARBA" id="ARBA00004141"/>
    </source>
</evidence>
<keyword evidence="2" id="KW-0813">Transport</keyword>
<feature type="transmembrane region" description="Helical" evidence="9">
    <location>
        <begin position="137"/>
        <end position="157"/>
    </location>
</feature>
<dbReference type="OrthoDB" id="3266505at2759"/>
<dbReference type="FunFam" id="1.20.1250.20:FF:000013">
    <property type="entry name" value="MFS general substrate transporter"/>
    <property type="match status" value="1"/>
</dbReference>
<feature type="region of interest" description="Disordered" evidence="8">
    <location>
        <begin position="497"/>
        <end position="531"/>
    </location>
</feature>
<dbReference type="AlphaFoldDB" id="A0A175VU49"/>
<keyword evidence="12" id="KW-1185">Reference proteome</keyword>
<feature type="region of interest" description="Disordered" evidence="8">
    <location>
        <begin position="1248"/>
        <end position="1271"/>
    </location>
</feature>
<dbReference type="Proteomes" id="UP000078237">
    <property type="component" value="Unassembled WGS sequence"/>
</dbReference>
<evidence type="ECO:0000256" key="7">
    <source>
        <dbReference type="ARBA" id="ARBA00023242"/>
    </source>
</evidence>
<dbReference type="InterPro" id="IPR036864">
    <property type="entry name" value="Zn2-C6_fun-type_DNA-bd_sf"/>
</dbReference>
<dbReference type="PANTHER" id="PTHR43791">
    <property type="entry name" value="PERMEASE-RELATED"/>
    <property type="match status" value="1"/>
</dbReference>
<keyword evidence="5 9" id="KW-1133">Transmembrane helix</keyword>
<comment type="subcellular location">
    <subcellularLocation>
        <location evidence="1">Membrane</location>
        <topology evidence="1">Multi-pass membrane protein</topology>
    </subcellularLocation>
</comment>
<reference evidence="11 12" key="1">
    <citation type="journal article" date="2016" name="Genome Announc.">
        <title>Genome Sequence of Madurella mycetomatis mm55, Isolated from a Human Mycetoma Case in Sudan.</title>
        <authorList>
            <person name="Smit S."/>
            <person name="Derks M.F."/>
            <person name="Bervoets S."/>
            <person name="Fahal A."/>
            <person name="van Leeuwen W."/>
            <person name="van Belkum A."/>
            <person name="van de Sande W.W."/>
        </authorList>
    </citation>
    <scope>NUCLEOTIDE SEQUENCE [LARGE SCALE GENOMIC DNA]</scope>
    <source>
        <strain evidence="12">mm55</strain>
    </source>
</reference>
<evidence type="ECO:0000256" key="4">
    <source>
        <dbReference type="ARBA" id="ARBA00022723"/>
    </source>
</evidence>
<feature type="transmembrane region" description="Helical" evidence="9">
    <location>
        <begin position="427"/>
        <end position="447"/>
    </location>
</feature>
<name>A0A175VU49_9PEZI</name>
<sequence length="1303" mass="142194">MQPAAVCEPERPSFESQTPYTPLLSGVAAETGNKTWRINLKMDLGLLPLLSLLYLSNGLDRGNVGNAQTQGFTDDIGARPEDLNLAVSVFFASFVLFQPLSAGVGWWLGPARWIPMAWGVVTIVHAFIWGRGALIAARALIGVFEAGFYPTAVTYLATFYPRYDLAVRIALFYGQYAIASAFSGALSYAVFSIPHRSLKGWQLLFIIEGVFTCGLAVVAWVWLPRGPSTAWFLTKDERIFAAERVQMDSPARDEIATVTRRDVVETAKDWKLWFALVFNICASVPASAFSVFLPLVVQGMGYKAIEANLMSVPPAVCGTAGLYLFALSSDRREERGYHITIAIMIVLAGLIAVVTSLTSAAKYAALCVLLFGSYVPAPLTVAWLSGNTPAPGKRALVVGVNGWGNLAGIIGAQLYRPECAPEYREAFAATLTFVAAALVGVLAYRAALQTANRRRAALRDSKSSDEIAAERTDDVRYADRKWTFAYGLDNRDEGCLADGPTTSIPLPETRLRPVPSSTTGTDTESLARLPRHNRTVDFSLTTRCENMPKLASQSANPDVSSSSTPSPLHRLPVNPRRKKVAPDERKRVATACNSCNVRRIKCSGERPCRQCTSAQRECLYPEPVEKVTVPRAELEALRRRCASLERQLAAAEPSDRLLDVRHRVGSTSASSRAETAETLSPDGDTHSAFSPGSIDGRMLADPAGTSRYLGETSGATFLDTLKELIATATPLARVLDREPGDSPAGAAFLESVGRYQTHDSRPLSLPPAVDPLALPPEADVVAALTQVRFFIQDGGGAFPSGGVLYWPFKNLQTLSALAASPGVQGPDGLVLPGPHHRPLALYHAAFAFARLLNLREPGSAVDGQLGEDYFAKSRALLGNLLDRTTYTIDDIAVLALTALYLIENNRRDAAYIAISNAMTVSVMHGIHKGWSGDEVAVRTFWTVYVLDRWLGCVMGRPPTIPDDAITLPLPREYPGLPSPAGLRAHVELCRISDYIVYSSYRAGGRADLPAKATARVDRALRLLDRWHASLPLSLRLPDDLVDLFPADPFSQVQFGQDPTGLLGRAGGFGQDRACWSLHMSYNQLVILSVRPAMLMAVWKAIASIICINQPFDIEAHPQIEPIRACSDAARRNLRLGRLMRLHSLRQKLLLPDLHNIFNAAVVLTMHQIVFVNLRTRDLDDIGWATEVFESEAETGSEYAKDCARVLRDLQYLVHQLRSPIHDPGTKQILLSNDGALRELLPDETAAARAMSEHSNDAATAPGVPQSPGRAQGDTLYQRAAAIYQTLSCWWKADDMQFYNTFLS</sequence>
<feature type="transmembrane region" description="Helical" evidence="9">
    <location>
        <begin position="309"/>
        <end position="327"/>
    </location>
</feature>
<feature type="transmembrane region" description="Helical" evidence="9">
    <location>
        <begin position="364"/>
        <end position="384"/>
    </location>
</feature>
<dbReference type="GO" id="GO:0008270">
    <property type="term" value="F:zinc ion binding"/>
    <property type="evidence" value="ECO:0007669"/>
    <property type="project" value="InterPro"/>
</dbReference>
<feature type="region of interest" description="Disordered" evidence="8">
    <location>
        <begin position="550"/>
        <end position="585"/>
    </location>
</feature>
<feature type="transmembrane region" description="Helical" evidence="9">
    <location>
        <begin position="85"/>
        <end position="107"/>
    </location>
</feature>
<dbReference type="PROSITE" id="PS50048">
    <property type="entry name" value="ZN2_CY6_FUNGAL_2"/>
    <property type="match status" value="1"/>
</dbReference>
<feature type="transmembrane region" description="Helical" evidence="9">
    <location>
        <begin position="272"/>
        <end position="297"/>
    </location>
</feature>
<dbReference type="InterPro" id="IPR001138">
    <property type="entry name" value="Zn2Cys6_DnaBD"/>
</dbReference>
<evidence type="ECO:0000256" key="6">
    <source>
        <dbReference type="ARBA" id="ARBA00023136"/>
    </source>
</evidence>
<dbReference type="SMART" id="SM00906">
    <property type="entry name" value="Fungal_trans"/>
    <property type="match status" value="1"/>
</dbReference>
<dbReference type="GO" id="GO:0016020">
    <property type="term" value="C:membrane"/>
    <property type="evidence" value="ECO:0007669"/>
    <property type="project" value="UniProtKB-SubCell"/>
</dbReference>
<feature type="transmembrane region" description="Helical" evidence="9">
    <location>
        <begin position="339"/>
        <end position="357"/>
    </location>
</feature>
<evidence type="ECO:0000313" key="11">
    <source>
        <dbReference type="EMBL" id="KXX75047.1"/>
    </source>
</evidence>
<dbReference type="Pfam" id="PF04082">
    <property type="entry name" value="Fungal_trans"/>
    <property type="match status" value="1"/>
</dbReference>
<dbReference type="GO" id="GO:0006351">
    <property type="term" value="P:DNA-templated transcription"/>
    <property type="evidence" value="ECO:0007669"/>
    <property type="project" value="InterPro"/>
</dbReference>
<keyword evidence="3 9" id="KW-0812">Transmembrane</keyword>
<dbReference type="InterPro" id="IPR011701">
    <property type="entry name" value="MFS"/>
</dbReference>
<dbReference type="EMBL" id="LCTW02000298">
    <property type="protein sequence ID" value="KXX75047.1"/>
    <property type="molecule type" value="Genomic_DNA"/>
</dbReference>
<protein>
    <submittedName>
        <fullName evidence="11">High-affinity nicotinic acid transporter</fullName>
    </submittedName>
</protein>
<comment type="caution">
    <text evidence="11">The sequence shown here is derived from an EMBL/GenBank/DDBJ whole genome shotgun (WGS) entry which is preliminary data.</text>
</comment>
<proteinExistence type="predicted"/>
<dbReference type="PANTHER" id="PTHR43791:SF21">
    <property type="entry name" value="MAJOR FACILITATOR SUPERFAMILY (MFS) PROFILE DOMAIN-CONTAINING PROTEIN"/>
    <property type="match status" value="1"/>
</dbReference>
<evidence type="ECO:0000256" key="9">
    <source>
        <dbReference type="SAM" id="Phobius"/>
    </source>
</evidence>
<dbReference type="Gene3D" id="1.20.1250.20">
    <property type="entry name" value="MFS general substrate transporter like domains"/>
    <property type="match status" value="2"/>
</dbReference>
<feature type="compositionally biased region" description="Low complexity" evidence="8">
    <location>
        <begin position="666"/>
        <end position="680"/>
    </location>
</feature>
<dbReference type="CDD" id="cd00067">
    <property type="entry name" value="GAL4"/>
    <property type="match status" value="1"/>
</dbReference>
<feature type="region of interest" description="Disordered" evidence="8">
    <location>
        <begin position="665"/>
        <end position="696"/>
    </location>
</feature>
<keyword evidence="6 9" id="KW-0472">Membrane</keyword>
<dbReference type="SUPFAM" id="SSF103473">
    <property type="entry name" value="MFS general substrate transporter"/>
    <property type="match status" value="1"/>
</dbReference>
<dbReference type="CDD" id="cd12148">
    <property type="entry name" value="fungal_TF_MHR"/>
    <property type="match status" value="1"/>
</dbReference>
<dbReference type="InterPro" id="IPR036259">
    <property type="entry name" value="MFS_trans_sf"/>
</dbReference>
<dbReference type="GO" id="GO:0000981">
    <property type="term" value="F:DNA-binding transcription factor activity, RNA polymerase II-specific"/>
    <property type="evidence" value="ECO:0007669"/>
    <property type="project" value="InterPro"/>
</dbReference>
<evidence type="ECO:0000313" key="12">
    <source>
        <dbReference type="Proteomes" id="UP000078237"/>
    </source>
</evidence>
<dbReference type="SUPFAM" id="SSF57701">
    <property type="entry name" value="Zn2/Cys6 DNA-binding domain"/>
    <property type="match status" value="1"/>
</dbReference>
<feature type="domain" description="Zn(2)-C6 fungal-type" evidence="10">
    <location>
        <begin position="591"/>
        <end position="620"/>
    </location>
</feature>
<dbReference type="InterPro" id="IPR007219">
    <property type="entry name" value="XnlR_reg_dom"/>
</dbReference>
<feature type="transmembrane region" description="Helical" evidence="9">
    <location>
        <begin position="169"/>
        <end position="191"/>
    </location>
</feature>
<accession>A0A175VU49</accession>
<feature type="compositionally biased region" description="Polar residues" evidence="8">
    <location>
        <begin position="551"/>
        <end position="566"/>
    </location>
</feature>
<feature type="transmembrane region" description="Helical" evidence="9">
    <location>
        <begin position="203"/>
        <end position="223"/>
    </location>
</feature>
<feature type="compositionally biased region" description="Polar residues" evidence="8">
    <location>
        <begin position="515"/>
        <end position="524"/>
    </location>
</feature>
<keyword evidence="7" id="KW-0539">Nucleus</keyword>
<dbReference type="VEuPathDB" id="FungiDB:MMYC01_207772"/>
<dbReference type="GO" id="GO:0003677">
    <property type="term" value="F:DNA binding"/>
    <property type="evidence" value="ECO:0007669"/>
    <property type="project" value="InterPro"/>
</dbReference>
<dbReference type="Pfam" id="PF00172">
    <property type="entry name" value="Zn_clus"/>
    <property type="match status" value="1"/>
</dbReference>
<gene>
    <name evidence="11" type="ORF">MMYC01_207772</name>
</gene>
<feature type="transmembrane region" description="Helical" evidence="9">
    <location>
        <begin position="113"/>
        <end position="130"/>
    </location>
</feature>
<organism evidence="11 12">
    <name type="scientific">Madurella mycetomatis</name>
    <dbReference type="NCBI Taxonomy" id="100816"/>
    <lineage>
        <taxon>Eukaryota</taxon>
        <taxon>Fungi</taxon>
        <taxon>Dikarya</taxon>
        <taxon>Ascomycota</taxon>
        <taxon>Pezizomycotina</taxon>
        <taxon>Sordariomycetes</taxon>
        <taxon>Sordariomycetidae</taxon>
        <taxon>Sordariales</taxon>
        <taxon>Sordariales incertae sedis</taxon>
        <taxon>Madurella</taxon>
    </lineage>
</organism>
<feature type="transmembrane region" description="Helical" evidence="9">
    <location>
        <begin position="396"/>
        <end position="415"/>
    </location>
</feature>
<evidence type="ECO:0000256" key="3">
    <source>
        <dbReference type="ARBA" id="ARBA00022692"/>
    </source>
</evidence>
<evidence type="ECO:0000256" key="8">
    <source>
        <dbReference type="SAM" id="MobiDB-lite"/>
    </source>
</evidence>